<gene>
    <name evidence="2" type="ORF">PCAMFM013_S060g000005</name>
</gene>
<dbReference type="Proteomes" id="UP000053732">
    <property type="component" value="Unassembled WGS sequence"/>
</dbReference>
<organism evidence="2 3">
    <name type="scientific">Penicillium camemberti (strain FM 013)</name>
    <dbReference type="NCBI Taxonomy" id="1429867"/>
    <lineage>
        <taxon>Eukaryota</taxon>
        <taxon>Fungi</taxon>
        <taxon>Dikarya</taxon>
        <taxon>Ascomycota</taxon>
        <taxon>Pezizomycotina</taxon>
        <taxon>Eurotiomycetes</taxon>
        <taxon>Eurotiomycetidae</taxon>
        <taxon>Eurotiales</taxon>
        <taxon>Aspergillaceae</taxon>
        <taxon>Penicillium</taxon>
    </lineage>
</organism>
<keyword evidence="3" id="KW-1185">Reference proteome</keyword>
<protein>
    <submittedName>
        <fullName evidence="2">Str. FM013</fullName>
    </submittedName>
</protein>
<evidence type="ECO:0000313" key="3">
    <source>
        <dbReference type="Proteomes" id="UP000053732"/>
    </source>
</evidence>
<evidence type="ECO:0000313" key="2">
    <source>
        <dbReference type="EMBL" id="CRL30795.1"/>
    </source>
</evidence>
<sequence>MLVFVLPVPVPAFSPLGTTVLIYPSSALSHIGIDDDKSSGKQSTSEQSNSDGDTEHWSPTPNFWADLSKGFQVPK</sequence>
<name>A0A0G4PWL1_PENC3</name>
<dbReference type="AlphaFoldDB" id="A0A0G4PWL1"/>
<feature type="compositionally biased region" description="Polar residues" evidence="1">
    <location>
        <begin position="40"/>
        <end position="61"/>
    </location>
</feature>
<evidence type="ECO:0000256" key="1">
    <source>
        <dbReference type="SAM" id="MobiDB-lite"/>
    </source>
</evidence>
<accession>A0A0G4PWL1</accession>
<dbReference type="EMBL" id="HG793193">
    <property type="protein sequence ID" value="CRL30795.1"/>
    <property type="molecule type" value="Genomic_DNA"/>
</dbReference>
<reference evidence="2 3" key="1">
    <citation type="journal article" date="2014" name="Nat. Commun.">
        <title>Multiple recent horizontal transfers of a large genomic region in cheese making fungi.</title>
        <authorList>
            <person name="Cheeseman K."/>
            <person name="Ropars J."/>
            <person name="Renault P."/>
            <person name="Dupont J."/>
            <person name="Gouzy J."/>
            <person name="Branca A."/>
            <person name="Abraham A.L."/>
            <person name="Ceppi M."/>
            <person name="Conseiller E."/>
            <person name="Debuchy R."/>
            <person name="Malagnac F."/>
            <person name="Goarin A."/>
            <person name="Silar P."/>
            <person name="Lacoste S."/>
            <person name="Sallet E."/>
            <person name="Bensimon A."/>
            <person name="Giraud T."/>
            <person name="Brygoo Y."/>
        </authorList>
    </citation>
    <scope>NUCLEOTIDE SEQUENCE [LARGE SCALE GENOMIC DNA]</scope>
    <source>
        <strain evidence="3">FM 013</strain>
    </source>
</reference>
<proteinExistence type="predicted"/>
<feature type="region of interest" description="Disordered" evidence="1">
    <location>
        <begin position="30"/>
        <end position="75"/>
    </location>
</feature>